<comment type="caution">
    <text evidence="8">The sequence shown here is derived from an EMBL/GenBank/DDBJ whole genome shotgun (WGS) entry which is preliminary data.</text>
</comment>
<keyword evidence="6" id="KW-0503">Monooxygenase</keyword>
<dbReference type="Proteomes" id="UP000277212">
    <property type="component" value="Unassembled WGS sequence"/>
</dbReference>
<evidence type="ECO:0000256" key="1">
    <source>
        <dbReference type="ARBA" id="ARBA00001971"/>
    </source>
</evidence>
<keyword evidence="3 7" id="KW-0349">Heme</keyword>
<evidence type="ECO:0000256" key="4">
    <source>
        <dbReference type="ARBA" id="ARBA00022723"/>
    </source>
</evidence>
<evidence type="ECO:0000256" key="6">
    <source>
        <dbReference type="ARBA" id="ARBA00023033"/>
    </source>
</evidence>
<keyword evidence="5 7" id="KW-0408">Iron</keyword>
<dbReference type="InterPro" id="IPR002403">
    <property type="entry name" value="Cyt_P450_E_grp-IV"/>
</dbReference>
<protein>
    <recommendedName>
        <fullName evidence="10">Cytochrome P450</fullName>
    </recommendedName>
</protein>
<dbReference type="GO" id="GO:0004497">
    <property type="term" value="F:monooxygenase activity"/>
    <property type="evidence" value="ECO:0007669"/>
    <property type="project" value="UniProtKB-KW"/>
</dbReference>
<feature type="binding site" description="axial binding residue" evidence="7">
    <location>
        <position position="130"/>
    </location>
    <ligand>
        <name>heme</name>
        <dbReference type="ChEBI" id="CHEBI:30413"/>
    </ligand>
    <ligandPart>
        <name>Fe</name>
        <dbReference type="ChEBI" id="CHEBI:18248"/>
    </ligandPart>
</feature>
<dbReference type="OrthoDB" id="2789670at2759"/>
<dbReference type="GO" id="GO:0020037">
    <property type="term" value="F:heme binding"/>
    <property type="evidence" value="ECO:0007669"/>
    <property type="project" value="InterPro"/>
</dbReference>
<dbReference type="SUPFAM" id="SSF48264">
    <property type="entry name" value="Cytochrome P450"/>
    <property type="match status" value="1"/>
</dbReference>
<evidence type="ECO:0000313" key="9">
    <source>
        <dbReference type="Proteomes" id="UP000277212"/>
    </source>
</evidence>
<organism evidence="8 9">
    <name type="scientific">Fusarium kuroshium</name>
    <dbReference type="NCBI Taxonomy" id="2010991"/>
    <lineage>
        <taxon>Eukaryota</taxon>
        <taxon>Fungi</taxon>
        <taxon>Dikarya</taxon>
        <taxon>Ascomycota</taxon>
        <taxon>Pezizomycotina</taxon>
        <taxon>Sordariomycetes</taxon>
        <taxon>Hypocreomycetidae</taxon>
        <taxon>Hypocreales</taxon>
        <taxon>Nectriaceae</taxon>
        <taxon>Fusarium</taxon>
        <taxon>Fusarium solani species complex</taxon>
    </lineage>
</organism>
<keyword evidence="9" id="KW-1185">Reference proteome</keyword>
<comment type="similarity">
    <text evidence="2">Belongs to the cytochrome P450 family.</text>
</comment>
<dbReference type="PANTHER" id="PTHR24305">
    <property type="entry name" value="CYTOCHROME P450"/>
    <property type="match status" value="1"/>
</dbReference>
<dbReference type="PANTHER" id="PTHR24305:SF172">
    <property type="entry name" value="P450, PUTATIVE (EUROFUNG)-RELATED"/>
    <property type="match status" value="1"/>
</dbReference>
<dbReference type="InterPro" id="IPR001128">
    <property type="entry name" value="Cyt_P450"/>
</dbReference>
<dbReference type="InterPro" id="IPR036396">
    <property type="entry name" value="Cyt_P450_sf"/>
</dbReference>
<evidence type="ECO:0000256" key="5">
    <source>
        <dbReference type="ARBA" id="ARBA00023004"/>
    </source>
</evidence>
<proteinExistence type="inferred from homology"/>
<reference evidence="8 9" key="1">
    <citation type="submission" date="2017-06" db="EMBL/GenBank/DDBJ databases">
        <title>Comparative genomic analysis of Ambrosia Fusariam Clade fungi.</title>
        <authorList>
            <person name="Stajich J.E."/>
            <person name="Carrillo J."/>
            <person name="Kijimoto T."/>
            <person name="Eskalen A."/>
            <person name="O'Donnell K."/>
            <person name="Kasson M."/>
        </authorList>
    </citation>
    <scope>NUCLEOTIDE SEQUENCE [LARGE SCALE GENOMIC DNA]</scope>
    <source>
        <strain evidence="8">UCR3666</strain>
    </source>
</reference>
<dbReference type="InterPro" id="IPR050121">
    <property type="entry name" value="Cytochrome_P450_monoxygenase"/>
</dbReference>
<evidence type="ECO:0000256" key="3">
    <source>
        <dbReference type="ARBA" id="ARBA00022617"/>
    </source>
</evidence>
<comment type="cofactor">
    <cofactor evidence="1 7">
        <name>heme</name>
        <dbReference type="ChEBI" id="CHEBI:30413"/>
    </cofactor>
</comment>
<accession>A0A3M2REI0</accession>
<dbReference type="Gene3D" id="1.10.630.10">
    <property type="entry name" value="Cytochrome P450"/>
    <property type="match status" value="1"/>
</dbReference>
<dbReference type="GO" id="GO:0005506">
    <property type="term" value="F:iron ion binding"/>
    <property type="evidence" value="ECO:0007669"/>
    <property type="project" value="InterPro"/>
</dbReference>
<dbReference type="EMBL" id="NKUJ01000534">
    <property type="protein sequence ID" value="RMJ03345.1"/>
    <property type="molecule type" value="Genomic_DNA"/>
</dbReference>
<evidence type="ECO:0000256" key="2">
    <source>
        <dbReference type="ARBA" id="ARBA00010617"/>
    </source>
</evidence>
<gene>
    <name evidence="8" type="ORF">CDV36_015129</name>
</gene>
<keyword evidence="6" id="KW-0560">Oxidoreductase</keyword>
<keyword evidence="4 7" id="KW-0479">Metal-binding</keyword>
<name>A0A3M2REI0_9HYPO</name>
<dbReference type="STRING" id="2010991.A0A3M2REI0"/>
<dbReference type="GO" id="GO:0016705">
    <property type="term" value="F:oxidoreductase activity, acting on paired donors, with incorporation or reduction of molecular oxygen"/>
    <property type="evidence" value="ECO:0007669"/>
    <property type="project" value="InterPro"/>
</dbReference>
<evidence type="ECO:0008006" key="10">
    <source>
        <dbReference type="Google" id="ProtNLM"/>
    </source>
</evidence>
<sequence>MSCMYWLLKNPFCMAKLREEVDSVLEPDEVVAPYDKVKLLLYLRACLDESLRITPPTTFGLPRRTPPEGWNILGEFIPGDTTVSISAYVTHRDPNIFPEPGSCVPERWLGEQGKDLQPHFIAFSAGACGCICWYEWALPYPEWEPERREAMNLSPGSMPLKVWCRELEVDEKARIKCRDEI</sequence>
<dbReference type="AlphaFoldDB" id="A0A3M2REI0"/>
<dbReference type="Pfam" id="PF00067">
    <property type="entry name" value="p450"/>
    <property type="match status" value="1"/>
</dbReference>
<evidence type="ECO:0000256" key="7">
    <source>
        <dbReference type="PIRSR" id="PIRSR602403-1"/>
    </source>
</evidence>
<dbReference type="PRINTS" id="PR00465">
    <property type="entry name" value="EP450IV"/>
</dbReference>
<evidence type="ECO:0000313" key="8">
    <source>
        <dbReference type="EMBL" id="RMJ03345.1"/>
    </source>
</evidence>